<dbReference type="Proteomes" id="UP001652663">
    <property type="component" value="Chromosome 14"/>
</dbReference>
<dbReference type="CDD" id="cd12742">
    <property type="entry name" value="RRM3_ESRP1_ESRP2"/>
    <property type="match status" value="1"/>
</dbReference>
<keyword evidence="2" id="KW-0507">mRNA processing</keyword>
<dbReference type="PANTHER" id="PTHR13976">
    <property type="entry name" value="HETEROGENEOUS NUCLEAR RIBONUCLEOPROTEIN-RELATED"/>
    <property type="match status" value="1"/>
</dbReference>
<organism evidence="8 9">
    <name type="scientific">Bos indicus</name>
    <name type="common">Zebu</name>
    <dbReference type="NCBI Taxonomy" id="9915"/>
    <lineage>
        <taxon>Eukaryota</taxon>
        <taxon>Metazoa</taxon>
        <taxon>Chordata</taxon>
        <taxon>Craniata</taxon>
        <taxon>Vertebrata</taxon>
        <taxon>Euteleostomi</taxon>
        <taxon>Mammalia</taxon>
        <taxon>Eutheria</taxon>
        <taxon>Laurasiatheria</taxon>
        <taxon>Artiodactyla</taxon>
        <taxon>Ruminantia</taxon>
        <taxon>Pecora</taxon>
        <taxon>Bovidae</taxon>
        <taxon>Bovinae</taxon>
        <taxon>Bos</taxon>
    </lineage>
</organism>
<feature type="domain" description="RRM" evidence="7">
    <location>
        <begin position="289"/>
        <end position="369"/>
    </location>
</feature>
<sequence length="644" mass="71255">MTASPDYLVVLFGITAGATGAKLGSDEKELILLLWKVVDLANKKVGQLHEVLVRPDHLELTEDCKEETKLDAESLSSAPQLDQALRQFNQSVSNELNIGVGTSFCLCTDGQLHVRQILHPEASKKNVLLPECFYSFFDLRKEFKKCCPGSPDIDKLDVAAMTECLNFEKNSSASRYGASQVEDMGNIILAMISDPYNHRFSDPERVNYKFESGTWGGAALCLNAQGRRNGEALVRFVSEEHRDLALQRHKHHMGSRYIEVYKATGEDFLKIAGGTSNEVAQFLSKENQVIVRMRGLPFTATADEVVAFFGQHCPITGGKEGILFVTYPDGRPTGDAFVLFACEEYAQNALRKHKDLLGKRYIELFRSTAAEVQQVLNRFSSAPLIPLPTPPIIPVLPQQFVPPTNIRDCIRLRGLPYAATIEDILDFLGEFSTDIRTHGVHMVLNHQGRPSGDAFIQMKSADRAFMAAQKCHKKTMKDRYVEVFQCSAEEMNFVLMGGTLNRNGLSPPPCKLPCLSPPSYTFPAPAAVIPTEAAIYQPSVLLNPRALQPSTAYYPAGTQLFMNYTAYYPSPPGSPNSLGYFPTAANLSGVPPQPGTVVRMQGLAYNTGVKEILNFFQGYQYATEDGLVHTSDQARTLSKEWVCI</sequence>
<dbReference type="SMART" id="SM00360">
    <property type="entry name" value="RRM"/>
    <property type="match status" value="2"/>
</dbReference>
<dbReference type="SUPFAM" id="SSF54928">
    <property type="entry name" value="RNA-binding domain, RBD"/>
    <property type="match status" value="3"/>
</dbReference>
<protein>
    <submittedName>
        <fullName evidence="9">Epithelial splicing regulatory protein 1 isoform X4</fullName>
    </submittedName>
</protein>
<keyword evidence="5" id="KW-0508">mRNA splicing</keyword>
<keyword evidence="8" id="KW-1185">Reference proteome</keyword>
<dbReference type="Gene3D" id="3.30.70.330">
    <property type="match status" value="3"/>
</dbReference>
<dbReference type="SUPFAM" id="SSF53098">
    <property type="entry name" value="Ribonuclease H-like"/>
    <property type="match status" value="1"/>
</dbReference>
<evidence type="ECO:0000259" key="7">
    <source>
        <dbReference type="PROSITE" id="PS50102"/>
    </source>
</evidence>
<accession>A0ABM4TG24</accession>
<evidence type="ECO:0000313" key="9">
    <source>
        <dbReference type="RefSeq" id="XP_070658988.1"/>
    </source>
</evidence>
<dbReference type="CDD" id="cd12739">
    <property type="entry name" value="RRM2_ESRP1"/>
    <property type="match status" value="1"/>
</dbReference>
<evidence type="ECO:0000256" key="2">
    <source>
        <dbReference type="ARBA" id="ARBA00022664"/>
    </source>
</evidence>
<dbReference type="PROSITE" id="PS50102">
    <property type="entry name" value="RRM"/>
    <property type="match status" value="1"/>
</dbReference>
<dbReference type="InterPro" id="IPR012337">
    <property type="entry name" value="RNaseH-like_sf"/>
</dbReference>
<dbReference type="Gene3D" id="3.30.420.10">
    <property type="entry name" value="Ribonuclease H-like superfamily/Ribonuclease H"/>
    <property type="match status" value="1"/>
</dbReference>
<dbReference type="GeneID" id="109568629"/>
<evidence type="ECO:0000256" key="5">
    <source>
        <dbReference type="ARBA" id="ARBA00023187"/>
    </source>
</evidence>
<evidence type="ECO:0000313" key="8">
    <source>
        <dbReference type="Proteomes" id="UP001652663"/>
    </source>
</evidence>
<dbReference type="RefSeq" id="XP_070658988.1">
    <property type="nucleotide sequence ID" value="XM_070802887.1"/>
</dbReference>
<dbReference type="InterPro" id="IPR050666">
    <property type="entry name" value="ESRP"/>
</dbReference>
<dbReference type="InterPro" id="IPR035979">
    <property type="entry name" value="RBD_domain_sf"/>
</dbReference>
<dbReference type="InterPro" id="IPR012677">
    <property type="entry name" value="Nucleotide-bd_a/b_plait_sf"/>
</dbReference>
<keyword evidence="3" id="KW-0677">Repeat</keyword>
<reference evidence="9" key="1">
    <citation type="submission" date="2025-08" db="UniProtKB">
        <authorList>
            <consortium name="RefSeq"/>
        </authorList>
    </citation>
    <scope>IDENTIFICATION</scope>
    <source>
        <tissue evidence="9">Blood</tissue>
    </source>
</reference>
<proteinExistence type="inferred from homology"/>
<dbReference type="InterPro" id="IPR000504">
    <property type="entry name" value="RRM_dom"/>
</dbReference>
<gene>
    <name evidence="9" type="primary">ESRP1</name>
</gene>
<dbReference type="InterPro" id="IPR036397">
    <property type="entry name" value="RNaseH_sf"/>
</dbReference>
<keyword evidence="4 6" id="KW-0694">RNA-binding</keyword>
<evidence type="ECO:0000256" key="6">
    <source>
        <dbReference type="PROSITE-ProRule" id="PRU00176"/>
    </source>
</evidence>
<evidence type="ECO:0000256" key="4">
    <source>
        <dbReference type="ARBA" id="ARBA00022884"/>
    </source>
</evidence>
<evidence type="ECO:0000256" key="3">
    <source>
        <dbReference type="ARBA" id="ARBA00022737"/>
    </source>
</evidence>
<comment type="similarity">
    <text evidence="1">Belongs to the ESRP family.</text>
</comment>
<name>A0ABM4TG24_BOSIN</name>
<evidence type="ECO:0000256" key="1">
    <source>
        <dbReference type="ARBA" id="ARBA00008866"/>
    </source>
</evidence>